<reference evidence="4" key="1">
    <citation type="journal article" date="2023" name="Commun. Biol.">
        <title>Genome analysis of Parmales, the sister group of diatoms, reveals the evolutionary specialization of diatoms from phago-mixotrophs to photoautotrophs.</title>
        <authorList>
            <person name="Ban H."/>
            <person name="Sato S."/>
            <person name="Yoshikawa S."/>
            <person name="Yamada K."/>
            <person name="Nakamura Y."/>
            <person name="Ichinomiya M."/>
            <person name="Sato N."/>
            <person name="Blanc-Mathieu R."/>
            <person name="Endo H."/>
            <person name="Kuwata A."/>
            <person name="Ogata H."/>
        </authorList>
    </citation>
    <scope>NUCLEOTIDE SEQUENCE [LARGE SCALE GENOMIC DNA]</scope>
    <source>
        <strain evidence="4">NIES 3700</strain>
    </source>
</reference>
<feature type="region of interest" description="Disordered" evidence="1">
    <location>
        <begin position="3362"/>
        <end position="3406"/>
    </location>
</feature>
<protein>
    <recommendedName>
        <fullName evidence="2">Fibronectin type-III domain-containing protein</fullName>
    </recommendedName>
</protein>
<feature type="compositionally biased region" description="Basic residues" evidence="1">
    <location>
        <begin position="3374"/>
        <end position="3383"/>
    </location>
</feature>
<feature type="region of interest" description="Disordered" evidence="1">
    <location>
        <begin position="629"/>
        <end position="663"/>
    </location>
</feature>
<feature type="domain" description="Fibronectin type-III" evidence="2">
    <location>
        <begin position="583"/>
        <end position="679"/>
    </location>
</feature>
<dbReference type="InterPro" id="IPR012334">
    <property type="entry name" value="Pectin_lyas_fold"/>
</dbReference>
<feature type="compositionally biased region" description="Polar residues" evidence="1">
    <location>
        <begin position="535"/>
        <end position="545"/>
    </location>
</feature>
<feature type="region of interest" description="Disordered" evidence="1">
    <location>
        <begin position="117"/>
        <end position="177"/>
    </location>
</feature>
<dbReference type="InterPro" id="IPR016024">
    <property type="entry name" value="ARM-type_fold"/>
</dbReference>
<dbReference type="Gene3D" id="2.160.20.10">
    <property type="entry name" value="Single-stranded right-handed beta-helix, Pectin lyase-like"/>
    <property type="match status" value="1"/>
</dbReference>
<gene>
    <name evidence="3" type="ORF">TrLO_g8805</name>
</gene>
<feature type="compositionally biased region" description="Low complexity" evidence="1">
    <location>
        <begin position="546"/>
        <end position="565"/>
    </location>
</feature>
<dbReference type="OrthoDB" id="192325at2759"/>
<feature type="compositionally biased region" description="Basic and acidic residues" evidence="1">
    <location>
        <begin position="1106"/>
        <end position="1116"/>
    </location>
</feature>
<dbReference type="EMBL" id="BRXW01000556">
    <property type="protein sequence ID" value="GMH65878.1"/>
    <property type="molecule type" value="Genomic_DNA"/>
</dbReference>
<sequence>MEANERRQRTFTPPHDPPQPPQPRVISARHITPPGTAGANLAETNIAETKDETLSLLRTVKFDHQLRKDEVLGLVEKRVIKKASTIGFRPGSGAESNFSSTSYANWRDDPFYDIDAYSTDEETQDKKTEDEKDTDDDDSSTVVSAQPSIEVEGEVKEEEKPQPPQPTRINYPRSQPKIKQTASLAVLQFSRKTLLEASAPLPNPNTSSFTSKPLGATTWSPRHTALTQQTRALPAFSSLVRTSPMENSVATKFDGVISNTLHQIATPVIFNLDAAAPLTSPLRQKVYTFDINSPHVHENARHIFKNPADNSMLSIIDTPIKNLRGVFKVTILTPVMSQHAKLPVSGHMMGRGGINFLAYSSAGRNNVKRHFYTFKFDEEFTTDQEEIEKGEAVEMVKEAFLSHGTKTFRGSVVVNLDATAVGMLEKKLKINFSTLNPVQKQEFMKQHRVSIVGLLGAENGGKPLFERAEGFGDDKVWTVEEEEDDDDDMSRISDLTGPGFNQALADFQKNLQNPTNDSTPSSSVIHVPSAPSPAVNLNHSTTTSLDTPQNETLTETTPTLTEDPTSAADDLANMRKSFVNATPPTPPEDFSASPFYEGVVLSWMAPPEDPMVPLTGYLIQYTKHLQKKSKRGSLLSAPQPNPTDDTTTITSLDSVSSPTEDTHDQVHEVKLLRSKTDPTEALPTSYRLENLKGGYDYFFRLTCFNAVGASQTVNSKKVSPSAIITAKSKDDLPVIFQRFGIEFSKVENVKQSLDELWARYEKSEFYLEVNQKKELVMHIIRLDIFVQRSLSNSAADVEVVVETYSQTNDERLREINEVPHKILRKNEPWQRAIRKIAADLFVVDEEDMKLLSFDQKMEKPTNSDVFPGLKVTQHNLRAFVNVQGLPPTSKFHTVQTSNASGITSTVHHYFEWMDIRKYFVQRKEVLKLQRKTIYQSGGGMEVASDSNIQVDPFGRPLTDEQGYPLAHYDPRRILVEQLVQKLYEGCDSLFYSVLASTNSINCLLQIQLFDKSGIAQDATLCKIGTSKSIAMECTTFDKLDAFCPENVPQRDDSKPMMLDSMGGIKLKLSMADWVESKLKGESHIDLVSTLGEVLNWESDKRVQQFEAQLEKNKQSDESEASDDSDSDSGNNANDDGEDIWEKNFELDDYFSMDHLNKELGSRPFGDAMKVIAEVFGEILAQLSMTTAAEDPLCDLIEDYQIKHLLRIAIITNEGSKLEIKPTERKFIELFHNKIKTAQQMPSHVEYYHESPVVGPTPENFHGDSILLDSNAKLWFAGDTGKFIERGHVLSAICKFEVLLIIEHLKLPVTINDINSAAGADQIADWLTISHDVALSIITCRNKLGKFTSKQDLFDKVAAVSTAAVKQKVNALLVTEKDSKIAIASAAKFTNGLLCWHDLRKTARFADSYPPRMEFLWELICLLRRKLLLYGKGKHSYNSLHHKTGLLSFFLRSSMSTKKSASQRQCAYNAALQICRVIYPSFTILPRVGGRVKSLFWETSTFSQRALTEEEFQLELIHYKIDCASKFSNVVDSFRHQTMEVMRHNVSVKTLSDDDKEKMMLLHSEIGSRKVKDQLYSTSKTKHWEVSDETSDEGVNVLLRHLFAQTNNDPNQLKSSILGNSAAKLFIIGSPKSGKTTLCGKLVVRILASKQIKRDFGVVPLLIPVHKLVMHYAKEIEESDDQEEEEEGEGESGGDEKNTEKKGAWEEETGGRGKDESTSGTEEKEEFKRVDLLDAYFHQECSRFSRRYQALKKLQSEFKLVFIFDGIDEAGPLREHVEGYINDKLKSRNQMVIVTSKQPPLPSMLPLYKWFGTMPLSPTQQLEYAKRKLDHDDLGNTRENVFQTAATVLLDPNFSRLSTNPLMLSMIVSLMSGATNTHNAVTHHPGNSSTGQNGRQKTFLKGLSLDGLKGAAESQPANSLLLNSLPFKDKPSMFAHATKMTIIHLDINSGLSDTKIENKTIFKFFQKLAWYCHTHTIVDITNSTMVDLLQQTGNEFKNEGRGTEEEAHHLANTYRHIWNHVTMLVKGHAKKFELMSTTSFQTKISGGLSQTESLFQFSHISFQEYFTAMELLDRLQSTVSSTVNGIEACKQVFTAAGSSNSGQILHNFWWLNVIYFAASAAPSWLYVDMCKFLLQNDDDSASNATLCYELSRLRGENVAVGRPRSVQRLVNCLSSTCVYLRRWALAEIQVNASYKVDIISSLTKALSDDLERSTSTLPWYSKASICNSLVCMDAALYCVGSNRTLHLKIVQVLSKILSDDGENETVKSLVIDSIRSMGLQHEPLVRSMMAKMLGKKQRSEIKTLVKMISRMGITDSHVLCVIAGFLNDPDLRLCCEDALVEIVMGQIWQASANPLGGGMGMGGGDGLEPLSQAARYMSNKKNAAGGKGGGFGGASGGGKRNTSFGGLATAAAAANKFRSSQRKRMNVIITNNYLPDPTIHMLLQIMALPNSDHARASAARVLGRCNIHDRLIPLFVTWMKNAKGTIPSRTAADLEFPSLTMVNLLSVNFPIEKLLSDSTDKFKKISLQVQCMEMLDCLIHGGQNIGQMLSDENMAETGGILPKMLRCLNATAFPNLQLKAISALQACNLTGWPQVRESMMKRLNVDLKSEVRGACLAALLKEVEVDKMEVLYSVVAWLKEGEKGMRLDGAKECAKLKLFSKENIMLLEDPLKGALGDLIEIRVEALRGMLSGGLSGNYLSNDLPSLSRVLLDMVSHDSELAVRSLAAKVMLEGTGTEDKAFQDIIDLLGGWIDGNRTDLFLTCVEIALFLPAEYWNSVNYTASSKFSFVQTHSNITVQSILKLTDSSVSIGDVQGVVMDFVRSVGNGGFSLRLLTAMLDGESFSRLLIALEKGDDDLTVKTLHVIDECFIPEQTPLSTPLRVRIMSLLQLSEDMDIRALCSEITLKFGLDLEPFKRLIDGSKVELHTCALNAILKHPRVLVERGDLQQVLLNFAPRMASENLILVFKILKQSNLELWADEQLNRVRTLIVALMERIKHEFDVLHDDDSGDDDVMGFFDQLSPWCIPCIEVLEKHVFLLSSISQEHLQEENRRMEESINTLSLSEQALLEQRRTGRKKTKVGGAQTVVGAKRLVETLQKVVAHVHSDPEVLEKVCSVFAQSISTGEHLPLPALIYAMVDCDEPERGVIILNALEKIKLTKDGVKPMLKSCLNDSKMRSFLFKPLLKFLSEMRSQEECEWQMPKDWASIIAKGMKEKIVEIAFLMKELRIGGMLSSVGNFVEKKDELGEKMNYNGVTYEPQTLGVLIEKFHVEFRDHAEHQNYHERRKSMVVGKKKKKKILNVDSGAGGLGNIYRTIGGAILAAEDGDEIHVFPKADGSSYEERLVVDKNILIKGMKNTFKVEAAARRDSGGMSPKHSPKSPKRGVKSFGGEGGEDEGEGGDGGELEEDERGLSTLAIVEGMVDSMKHQKEEDEAFEKQKELENIAKVKGKKLEKKSVVIELKDYDDDLPVIRTCASLVRLQNITVKHGGKDTFAAIFASYGLLNCQQVKVFSEGGDGIYVTQGASLRCRTNCHLGPCKRNGVLIEGLCSSAEITDCEIRGNIQCGVKTVSGSSIMMKKNRINSNEGHGVSVGHKCPADLMQNAFEHNGDMHLYVDAPWFPKEKDMINISNVDSDDEFRVTSRLNTIKSTKTWSKGRRYSLHGTQNFMDALGGTADSGGGKSPSPAKREVKGDGGGGVGAAEAAAAIAQGMGLL</sequence>
<evidence type="ECO:0000313" key="3">
    <source>
        <dbReference type="EMBL" id="GMH65878.1"/>
    </source>
</evidence>
<feature type="region of interest" description="Disordered" evidence="1">
    <location>
        <begin position="1"/>
        <end position="23"/>
    </location>
</feature>
<feature type="compositionally biased region" description="Acidic residues" evidence="1">
    <location>
        <begin position="1676"/>
        <end position="1692"/>
    </location>
</feature>
<dbReference type="InterPro" id="IPR011050">
    <property type="entry name" value="Pectin_lyase_fold/virulence"/>
</dbReference>
<dbReference type="SMART" id="SM00060">
    <property type="entry name" value="FN3"/>
    <property type="match status" value="1"/>
</dbReference>
<feature type="compositionally biased region" description="Low complexity" evidence="1">
    <location>
        <begin position="643"/>
        <end position="657"/>
    </location>
</feature>
<accession>A0A9W7E7U9</accession>
<dbReference type="PROSITE" id="PS50853">
    <property type="entry name" value="FN3"/>
    <property type="match status" value="1"/>
</dbReference>
<comment type="caution">
    <text evidence="3">The sequence shown here is derived from an EMBL/GenBank/DDBJ whole genome shotgun (WGS) entry which is preliminary data.</text>
</comment>
<feature type="compositionally biased region" description="Polar residues" evidence="1">
    <location>
        <begin position="510"/>
        <end position="524"/>
    </location>
</feature>
<dbReference type="SUPFAM" id="SSF48371">
    <property type="entry name" value="ARM repeat"/>
    <property type="match status" value="1"/>
</dbReference>
<evidence type="ECO:0000259" key="2">
    <source>
        <dbReference type="PROSITE" id="PS50853"/>
    </source>
</evidence>
<feature type="region of interest" description="Disordered" evidence="1">
    <location>
        <begin position="1106"/>
        <end position="1138"/>
    </location>
</feature>
<evidence type="ECO:0000256" key="1">
    <source>
        <dbReference type="SAM" id="MobiDB-lite"/>
    </source>
</evidence>
<name>A0A9W7E7U9_9STRA</name>
<dbReference type="Proteomes" id="UP001165122">
    <property type="component" value="Unassembled WGS sequence"/>
</dbReference>
<feature type="region of interest" description="Disordered" evidence="1">
    <location>
        <begin position="1675"/>
        <end position="1724"/>
    </location>
</feature>
<dbReference type="SUPFAM" id="SSF49265">
    <property type="entry name" value="Fibronectin type III"/>
    <property type="match status" value="1"/>
</dbReference>
<organism evidence="3 4">
    <name type="scientific">Triparma laevis f. longispina</name>
    <dbReference type="NCBI Taxonomy" id="1714387"/>
    <lineage>
        <taxon>Eukaryota</taxon>
        <taxon>Sar</taxon>
        <taxon>Stramenopiles</taxon>
        <taxon>Ochrophyta</taxon>
        <taxon>Bolidophyceae</taxon>
        <taxon>Parmales</taxon>
        <taxon>Triparmaceae</taxon>
        <taxon>Triparma</taxon>
    </lineage>
</organism>
<dbReference type="Pfam" id="PF13229">
    <property type="entry name" value="Beta_helix"/>
    <property type="match status" value="1"/>
</dbReference>
<dbReference type="InterPro" id="IPR003961">
    <property type="entry name" value="FN3_dom"/>
</dbReference>
<dbReference type="InterPro" id="IPR013783">
    <property type="entry name" value="Ig-like_fold"/>
</dbReference>
<keyword evidence="4" id="KW-1185">Reference proteome</keyword>
<proteinExistence type="predicted"/>
<dbReference type="CDD" id="cd00063">
    <property type="entry name" value="FN3"/>
    <property type="match status" value="1"/>
</dbReference>
<feature type="region of interest" description="Disordered" evidence="1">
    <location>
        <begin position="3667"/>
        <end position="3695"/>
    </location>
</feature>
<dbReference type="SUPFAM" id="SSF51126">
    <property type="entry name" value="Pectin lyase-like"/>
    <property type="match status" value="1"/>
</dbReference>
<feature type="compositionally biased region" description="Acidic residues" evidence="1">
    <location>
        <begin position="3390"/>
        <end position="3406"/>
    </location>
</feature>
<dbReference type="Gene3D" id="2.60.40.10">
    <property type="entry name" value="Immunoglobulins"/>
    <property type="match status" value="1"/>
</dbReference>
<dbReference type="InterPro" id="IPR036116">
    <property type="entry name" value="FN3_sf"/>
</dbReference>
<feature type="compositionally biased region" description="Pro residues" evidence="1">
    <location>
        <begin position="14"/>
        <end position="23"/>
    </location>
</feature>
<dbReference type="InterPro" id="IPR039448">
    <property type="entry name" value="Beta_helix"/>
</dbReference>
<feature type="compositionally biased region" description="Basic and acidic residues" evidence="1">
    <location>
        <begin position="1693"/>
        <end position="1724"/>
    </location>
</feature>
<feature type="region of interest" description="Disordered" evidence="1">
    <location>
        <begin position="510"/>
        <end position="565"/>
    </location>
</feature>
<feature type="compositionally biased region" description="Acidic residues" evidence="1">
    <location>
        <begin position="1117"/>
        <end position="1126"/>
    </location>
</feature>
<evidence type="ECO:0000313" key="4">
    <source>
        <dbReference type="Proteomes" id="UP001165122"/>
    </source>
</evidence>